<keyword evidence="2" id="KW-1185">Reference proteome</keyword>
<dbReference type="EMBL" id="JAWXXV010000001">
    <property type="protein sequence ID" value="MDX5985331.1"/>
    <property type="molecule type" value="Genomic_DNA"/>
</dbReference>
<reference evidence="1 2" key="1">
    <citation type="submission" date="2023-11" db="EMBL/GenBank/DDBJ databases">
        <title>MicrobeMod: A computational toolkit for identifying prokaryotic methylation and restriction-modification with nanopore sequencing.</title>
        <authorList>
            <person name="Crits-Christoph A."/>
            <person name="Kang S.C."/>
            <person name="Lee H."/>
            <person name="Ostrov N."/>
        </authorList>
    </citation>
    <scope>NUCLEOTIDE SEQUENCE [LARGE SCALE GENOMIC DNA]</scope>
    <source>
        <strain evidence="1 2">ATCC 14820</strain>
    </source>
</reference>
<organism evidence="1 2">
    <name type="scientific">Sphingomonas echinoides</name>
    <dbReference type="NCBI Taxonomy" id="59803"/>
    <lineage>
        <taxon>Bacteria</taxon>
        <taxon>Pseudomonadati</taxon>
        <taxon>Pseudomonadota</taxon>
        <taxon>Alphaproteobacteria</taxon>
        <taxon>Sphingomonadales</taxon>
        <taxon>Sphingomonadaceae</taxon>
        <taxon>Sphingomonas</taxon>
    </lineage>
</organism>
<evidence type="ECO:0000313" key="2">
    <source>
        <dbReference type="Proteomes" id="UP001279660"/>
    </source>
</evidence>
<dbReference type="RefSeq" id="WP_010408362.1">
    <property type="nucleotide sequence ID" value="NZ_JAWXXV010000001.1"/>
</dbReference>
<proteinExistence type="predicted"/>
<comment type="caution">
    <text evidence="1">The sequence shown here is derived from an EMBL/GenBank/DDBJ whole genome shotgun (WGS) entry which is preliminary data.</text>
</comment>
<evidence type="ECO:0000313" key="1">
    <source>
        <dbReference type="EMBL" id="MDX5985331.1"/>
    </source>
</evidence>
<accession>A0ABU4PMG1</accession>
<sequence>MTKTVLLDTIAHADLRVAIGYSAHFGDAVNECVVFPSEIDEVQRDYPVLLRRDEAGAFYAVALLGLDPDENLFLDAAGWQARHIPAIHQRGPFLIGLVDRTIDGQTRREPMLHVDLDHPRIAAAPQSQHAQAVFLPHGGSSPYLDHIVRVLQVIHDGHQQRDAMFAAFEQADLIEPVTLEIALDAHTRYDVPGCFTIGTDRLARLDATALHALNQSGYLRHAFLIASSLGNVARLIELKNRKRRAELGEPQAGAPVPV</sequence>
<dbReference type="Proteomes" id="UP001279660">
    <property type="component" value="Unassembled WGS sequence"/>
</dbReference>
<name>A0ABU4PMG1_9SPHN</name>
<dbReference type="Pfam" id="PF07277">
    <property type="entry name" value="SapC"/>
    <property type="match status" value="1"/>
</dbReference>
<protein>
    <submittedName>
        <fullName evidence="1">SapC family protein</fullName>
    </submittedName>
</protein>
<dbReference type="InterPro" id="IPR010836">
    <property type="entry name" value="SapC"/>
</dbReference>
<gene>
    <name evidence="1" type="ORF">SIL82_13825</name>
</gene>